<dbReference type="SUPFAM" id="SSF52490">
    <property type="entry name" value="Tubulin nucleotide-binding domain-like"/>
    <property type="match status" value="1"/>
</dbReference>
<dbReference type="RefSeq" id="WP_046312116.1">
    <property type="nucleotide sequence ID" value="NZ_CBCSCY010000029.1"/>
</dbReference>
<dbReference type="STRING" id="400092.PKOR_16200"/>
<keyword evidence="2" id="KW-1185">Reference proteome</keyword>
<organism evidence="1 2">
    <name type="scientific">Pontibacter korlensis</name>
    <dbReference type="NCBI Taxonomy" id="400092"/>
    <lineage>
        <taxon>Bacteria</taxon>
        <taxon>Pseudomonadati</taxon>
        <taxon>Bacteroidota</taxon>
        <taxon>Cytophagia</taxon>
        <taxon>Cytophagales</taxon>
        <taxon>Hymenobacteraceae</taxon>
        <taxon>Pontibacter</taxon>
    </lineage>
</organism>
<dbReference type="EMBL" id="CP009621">
    <property type="protein sequence ID" value="AKD04348.1"/>
    <property type="molecule type" value="Genomic_DNA"/>
</dbReference>
<accession>A0A0E3ZI10</accession>
<gene>
    <name evidence="1" type="ORF">PKOR_16200</name>
</gene>
<dbReference type="PATRIC" id="fig|400092.3.peg.3552"/>
<evidence type="ECO:0000313" key="2">
    <source>
        <dbReference type="Proteomes" id="UP000033109"/>
    </source>
</evidence>
<dbReference type="AlphaFoldDB" id="A0A0E3ZI10"/>
<dbReference type="Proteomes" id="UP000033109">
    <property type="component" value="Chromosome"/>
</dbReference>
<name>A0A0E3ZI10_9BACT</name>
<protein>
    <submittedName>
        <fullName evidence="1">Uncharacterized protein</fullName>
    </submittedName>
</protein>
<dbReference type="InterPro" id="IPR036525">
    <property type="entry name" value="Tubulin/FtsZ_GTPase_sf"/>
</dbReference>
<dbReference type="HOGENOM" id="CLU_043032_0_0_10"/>
<sequence>MAKLFVFGIGGTGSRVIRSLIMLMAAGVKVQNCDKIVPIIIDPDTQNGDMNRTVELLKTYKHIHNALGQREEGFFHTDISTLSSIAGDGTAKIRDSFVYDFGGINKPFKDHVGYNQLDVESQALIDLLFTPENLNNSLDVGFRGSPNVGSVVLNEIIDSPEMRFFASNFQAGDRIFFVSSIFGGTGAAGFPLLLKNFKDPRTGLPNAASLNTALTGAMVVLPYFSLEQPAASVDADYIDSNTFTTKAKDALSYYQHHLNGVNAVYYMGDTPDKPMENNPGRASQKNDAHLVELLSALAIVDFMDYSDDELYGNETYHEYGLREDVSRVQFQHLDSETRDKIAKQLIRFHYFERYYTMFLPGDAQAAYAKGVDLTSAIRNEPAFKELNKFLTSPEFGYQAWLRELSRKERTFAALNLDETDFNRMVSDKQVETGFLNKGIYQGAFVKELNRAAESVSERDAFKATIKAFETATERLVEEKLKYS</sequence>
<dbReference type="Gene3D" id="3.40.50.1440">
    <property type="entry name" value="Tubulin/FtsZ, GTPase domain"/>
    <property type="match status" value="1"/>
</dbReference>
<reference evidence="1 2" key="1">
    <citation type="journal article" date="2015" name="Sci. Rep.">
        <title>Unraveling adaptation of Pontibacter korlensis to radiation and infertility in desert through complete genome and comparative transcriptomic analysis.</title>
        <authorList>
            <person name="Dai J."/>
            <person name="Dai W."/>
            <person name="Qiu C."/>
            <person name="Yang Z."/>
            <person name="Zhang Y."/>
            <person name="Zhou M."/>
            <person name="Zhang L."/>
            <person name="Fang C."/>
            <person name="Gao Q."/>
            <person name="Yang Q."/>
            <person name="Li X."/>
            <person name="Wang Z."/>
            <person name="Wang Z."/>
            <person name="Jia Z."/>
            <person name="Chen X."/>
        </authorList>
    </citation>
    <scope>NUCLEOTIDE SEQUENCE [LARGE SCALE GENOMIC DNA]</scope>
    <source>
        <strain evidence="1 2">X14-1T</strain>
    </source>
</reference>
<evidence type="ECO:0000313" key="1">
    <source>
        <dbReference type="EMBL" id="AKD04348.1"/>
    </source>
</evidence>
<dbReference type="KEGG" id="pko:PKOR_16200"/>
<proteinExistence type="predicted"/>
<dbReference type="OrthoDB" id="844533at2"/>